<dbReference type="EMBL" id="VOBR01000001">
    <property type="protein sequence ID" value="TWP54043.1"/>
    <property type="molecule type" value="Genomic_DNA"/>
</dbReference>
<evidence type="ECO:0000256" key="1">
    <source>
        <dbReference type="SAM" id="MobiDB-lite"/>
    </source>
</evidence>
<comment type="caution">
    <text evidence="3">The sequence shown here is derived from an EMBL/GenBank/DDBJ whole genome shotgun (WGS) entry which is preliminary data.</text>
</comment>
<feature type="compositionally biased region" description="Gly residues" evidence="1">
    <location>
        <begin position="165"/>
        <end position="177"/>
    </location>
</feature>
<organism evidence="3 4">
    <name type="scientific">Lentzea tibetensis</name>
    <dbReference type="NCBI Taxonomy" id="2591470"/>
    <lineage>
        <taxon>Bacteria</taxon>
        <taxon>Bacillati</taxon>
        <taxon>Actinomycetota</taxon>
        <taxon>Actinomycetes</taxon>
        <taxon>Pseudonocardiales</taxon>
        <taxon>Pseudonocardiaceae</taxon>
        <taxon>Lentzea</taxon>
    </lineage>
</organism>
<keyword evidence="4" id="KW-1185">Reference proteome</keyword>
<protein>
    <submittedName>
        <fullName evidence="3">Uncharacterized protein</fullName>
    </submittedName>
</protein>
<dbReference type="AlphaFoldDB" id="A0A563F2A8"/>
<dbReference type="InterPro" id="IPR047789">
    <property type="entry name" value="CU044_5270-like"/>
</dbReference>
<evidence type="ECO:0000313" key="3">
    <source>
        <dbReference type="EMBL" id="TWP54043.1"/>
    </source>
</evidence>
<keyword evidence="2" id="KW-0812">Transmembrane</keyword>
<evidence type="ECO:0000313" key="4">
    <source>
        <dbReference type="Proteomes" id="UP000316639"/>
    </source>
</evidence>
<dbReference type="Proteomes" id="UP000316639">
    <property type="component" value="Unassembled WGS sequence"/>
</dbReference>
<feature type="transmembrane region" description="Helical" evidence="2">
    <location>
        <begin position="51"/>
        <end position="70"/>
    </location>
</feature>
<dbReference type="NCBIfam" id="NF038083">
    <property type="entry name" value="CU044_5270_fam"/>
    <property type="match status" value="1"/>
</dbReference>
<evidence type="ECO:0000256" key="2">
    <source>
        <dbReference type="SAM" id="Phobius"/>
    </source>
</evidence>
<dbReference type="OrthoDB" id="3387554at2"/>
<accession>A0A563F2A8</accession>
<dbReference type="RefSeq" id="WP_146348826.1">
    <property type="nucleotide sequence ID" value="NZ_VOBR01000001.1"/>
</dbReference>
<keyword evidence="2" id="KW-1133">Transmembrane helix</keyword>
<gene>
    <name evidence="3" type="ORF">FKR81_00270</name>
</gene>
<proteinExistence type="predicted"/>
<keyword evidence="2" id="KW-0472">Membrane</keyword>
<feature type="region of interest" description="Disordered" evidence="1">
    <location>
        <begin position="159"/>
        <end position="178"/>
    </location>
</feature>
<name>A0A563F2A8_9PSEU</name>
<sequence length="341" mass="36213">MRDQSLDQLLDAALGHAVADEPTLSEVDVAKGKLELATALRIHRQAPKRRTPWLVAAAAVAVLSAGGLVLQTVDFTGNGPSSTATAAESLNRAADLAAGVSDQLLSPSQYRYVRSRYRGITLSWGTDEAYASGVLNEAWIPTDPRQEWMERQVDDGPTEWLPGHEGTGTPPGNGGRNGEFRARCGNFGYFSADTPDRCTHGGWNNPTPEFLAALPTDPKELYRRLVADGRNGDAGALTLVRDALTSGRIPAAQRALLYRALANAAGIQITDNRANLDGAEGMALGIRVGEDFQEIIINPADGAFIGWREVVAVDGVLSKGTVRQSSATTTGVADVLGTRPN</sequence>
<reference evidence="3 4" key="1">
    <citation type="submission" date="2019-07" db="EMBL/GenBank/DDBJ databases">
        <title>Lentzea xizangensis sp. nov., isolated from Qinghai-Tibetan Plateau Soils.</title>
        <authorList>
            <person name="Huang J."/>
        </authorList>
    </citation>
    <scope>NUCLEOTIDE SEQUENCE [LARGE SCALE GENOMIC DNA]</scope>
    <source>
        <strain evidence="3 4">FXJ1.1311</strain>
    </source>
</reference>